<dbReference type="Proteomes" id="UP000032135">
    <property type="component" value="Segment"/>
</dbReference>
<dbReference type="KEGG" id="vg:26516645"/>
<reference evidence="3 4" key="1">
    <citation type="submission" date="2014-11" db="EMBL/GenBank/DDBJ databases">
        <authorList>
            <person name="Fedida A."/>
            <person name="Lindell D."/>
        </authorList>
    </citation>
    <scope>NUCLEOTIDE SEQUENCE [LARGE SCALE GENOMIC DNA]</scope>
</reference>
<dbReference type="GeneID" id="26516645"/>
<proteinExistence type="predicted"/>
<dbReference type="InterPro" id="IPR025924">
    <property type="entry name" value="YHYH_dom"/>
</dbReference>
<name>A0A0C5ADX7_9CAUD</name>
<feature type="domain" description="YHYH" evidence="2">
    <location>
        <begin position="159"/>
        <end position="353"/>
    </location>
</feature>
<feature type="region of interest" description="Disordered" evidence="1">
    <location>
        <begin position="373"/>
        <end position="400"/>
    </location>
</feature>
<evidence type="ECO:0000313" key="3">
    <source>
        <dbReference type="EMBL" id="AJK27527.1"/>
    </source>
</evidence>
<protein>
    <recommendedName>
        <fullName evidence="2">YHYH domain-containing protein</fullName>
    </recommendedName>
</protein>
<evidence type="ECO:0000259" key="2">
    <source>
        <dbReference type="Pfam" id="PF14240"/>
    </source>
</evidence>
<evidence type="ECO:0000256" key="1">
    <source>
        <dbReference type="SAM" id="MobiDB-lite"/>
    </source>
</evidence>
<keyword evidence="4" id="KW-1185">Reference proteome</keyword>
<accession>A0A0C5ADX7</accession>
<dbReference type="Gene3D" id="2.60.40.10">
    <property type="entry name" value="Immunoglobulins"/>
    <property type="match status" value="1"/>
</dbReference>
<sequence>MTATATYDSGTKILAVTGDGLPDPVGYGTFPNLNNPNSVTEQAFSHSFTYRGGEFGVQRTFDDNTYFQSGFVISINISLNDNALFSSQTITPGDHLFFIFSDGRKQRFIFRGTTFTSIAGECWLATDQRLDLIVADSQTIPTGTYTYYDQRNGRIETPLGAIGIAANGVVFFNPSAGAGGNPPVGFNWNAHYENSPVDFGDDSCGGHPENTGQYHYHDSHFIDCYKANSAMANYNDYFGSSQFNGDNMRHPDGHSKILGYCFDGFPIYGPYAYDVPFTASQTTRHMTSSYRTRNIEIENRPDYGTTAQNPPAGSLIQDWEYVDGVGDLDMHNGRFCVTPEFPNGTYAYFISIDAEGDPTFPYMVGSFSRESLNQPANNGAAAPTPPPTGDGGAPPVTPTLQITAQPQSSTAAVNTTVTFTVQAQVSPIPGPISYQWYRSTDNGFAYAAVTGATSNSLSFTALGYMSNYKYKVELRGPAPANNASNSPLMSSVATLTVTGLGGGQGDTDFSSTAVKYDTTTVTYDAT</sequence>
<evidence type="ECO:0000313" key="4">
    <source>
        <dbReference type="Proteomes" id="UP000032135"/>
    </source>
</evidence>
<dbReference type="OrthoDB" id="11928at10239"/>
<dbReference type="EMBL" id="KP211958">
    <property type="protein sequence ID" value="AJK27527.1"/>
    <property type="molecule type" value="Genomic_DNA"/>
</dbReference>
<dbReference type="InterPro" id="IPR013783">
    <property type="entry name" value="Ig-like_fold"/>
</dbReference>
<gene>
    <name evidence="3" type="ORF">PTIM40_100</name>
</gene>
<dbReference type="Pfam" id="PF14240">
    <property type="entry name" value="YHYH"/>
    <property type="match status" value="1"/>
</dbReference>
<organism evidence="3 4">
    <name type="scientific">Cyanophage P-TIM40</name>
    <dbReference type="NCBI Taxonomy" id="1589733"/>
    <lineage>
        <taxon>Viruses</taxon>
        <taxon>Duplodnaviria</taxon>
        <taxon>Heunggongvirae</taxon>
        <taxon>Uroviricota</taxon>
        <taxon>Caudoviricetes</taxon>
        <taxon>Pantevenvirales</taxon>
        <taxon>Kyanoviridae</taxon>
        <taxon>Libanvirus</taxon>
        <taxon>Libanvirus ptim40</taxon>
    </lineage>
</organism>
<dbReference type="RefSeq" id="YP_009188175.1">
    <property type="nucleotide sequence ID" value="NC_028663.1"/>
</dbReference>